<feature type="region of interest" description="Disordered" evidence="1">
    <location>
        <begin position="1"/>
        <end position="27"/>
    </location>
</feature>
<dbReference type="Proteomes" id="UP000001812">
    <property type="component" value="Chromosome I"/>
</dbReference>
<evidence type="ECO:0000313" key="2">
    <source>
        <dbReference type="EMBL" id="EET07167.1"/>
    </source>
</evidence>
<protein>
    <submittedName>
        <fullName evidence="2">Uncharacterized protein</fullName>
    </submittedName>
</protein>
<gene>
    <name evidence="2" type="ORF">BURPS1710A_1421</name>
</gene>
<reference evidence="2" key="1">
    <citation type="submission" date="2009-05" db="EMBL/GenBank/DDBJ databases">
        <authorList>
            <person name="Harkins D.M."/>
            <person name="DeShazer D."/>
            <person name="Woods D.E."/>
            <person name="Brinkac L.M."/>
            <person name="Brown K.A."/>
            <person name="Hung G.C."/>
            <person name="Tuanyok A."/>
            <person name="Zhang B."/>
            <person name="Nierman W.C."/>
        </authorList>
    </citation>
    <scope>NUCLEOTIDE SEQUENCE [LARGE SCALE GENOMIC DNA]</scope>
    <source>
        <strain evidence="2">1710a</strain>
    </source>
</reference>
<evidence type="ECO:0000256" key="1">
    <source>
        <dbReference type="SAM" id="MobiDB-lite"/>
    </source>
</evidence>
<accession>A0A0E1WC85</accession>
<dbReference type="AlphaFoldDB" id="A0A0E1WC85"/>
<feature type="compositionally biased region" description="Polar residues" evidence="1">
    <location>
        <begin position="1"/>
        <end position="10"/>
    </location>
</feature>
<name>A0A0E1WC85_BURPE</name>
<dbReference type="HOGENOM" id="CLU_2750065_0_0_4"/>
<dbReference type="EMBL" id="CM000832">
    <property type="protein sequence ID" value="EET07167.1"/>
    <property type="molecule type" value="Genomic_DNA"/>
</dbReference>
<proteinExistence type="predicted"/>
<sequence length="65" mass="7916">MDEMNVSNDMQPVRLPPRRPWLNGKRRTMEKARKTYVELPTLERTPVPVDERRIIVKRKRRLVFD</sequence>
<organism evidence="2">
    <name type="scientific">Burkholderia pseudomallei 1710a</name>
    <dbReference type="NCBI Taxonomy" id="320371"/>
    <lineage>
        <taxon>Bacteria</taxon>
        <taxon>Pseudomonadati</taxon>
        <taxon>Pseudomonadota</taxon>
        <taxon>Betaproteobacteria</taxon>
        <taxon>Burkholderiales</taxon>
        <taxon>Burkholderiaceae</taxon>
        <taxon>Burkholderia</taxon>
        <taxon>pseudomallei group</taxon>
    </lineage>
</organism>